<keyword evidence="5" id="KW-0969">Cilium</keyword>
<evidence type="ECO:0000256" key="3">
    <source>
        <dbReference type="ARBA" id="ARBA00022737"/>
    </source>
</evidence>
<gene>
    <name evidence="7" type="ORF">PPRIM_AZ9-3.1.T1140043</name>
    <name evidence="8" type="ORF">PPRIM_AZ9-3.1.T1450109</name>
</gene>
<dbReference type="InterPro" id="IPR003409">
    <property type="entry name" value="MORN"/>
</dbReference>
<dbReference type="AlphaFoldDB" id="A0A8S1Q825"/>
<dbReference type="Gene3D" id="2.20.110.10">
    <property type="entry name" value="Histone H3 K4-specific methyltransferase SET7/9 N-terminal domain"/>
    <property type="match status" value="1"/>
</dbReference>
<dbReference type="SMART" id="SM00698">
    <property type="entry name" value="MORN"/>
    <property type="match status" value="2"/>
</dbReference>
<evidence type="ECO:0000313" key="8">
    <source>
        <dbReference type="EMBL" id="CAD8110830.1"/>
    </source>
</evidence>
<evidence type="ECO:0000256" key="2">
    <source>
        <dbReference type="ARBA" id="ARBA00016322"/>
    </source>
</evidence>
<comment type="subcellular location">
    <subcellularLocation>
        <location evidence="1">Cell projection</location>
        <location evidence="1">Cilium</location>
        <location evidence="1">Flagellum</location>
    </subcellularLocation>
</comment>
<evidence type="ECO:0000256" key="1">
    <source>
        <dbReference type="ARBA" id="ARBA00004230"/>
    </source>
</evidence>
<dbReference type="PANTHER" id="PTHR46437:SF1">
    <property type="entry name" value="MORN REPEAT-CONTAINING PROTEIN 5"/>
    <property type="match status" value="1"/>
</dbReference>
<evidence type="ECO:0000313" key="7">
    <source>
        <dbReference type="EMBL" id="CAD8100968.1"/>
    </source>
</evidence>
<evidence type="ECO:0000256" key="4">
    <source>
        <dbReference type="ARBA" id="ARBA00022846"/>
    </source>
</evidence>
<keyword evidence="6" id="KW-0966">Cell projection</keyword>
<dbReference type="EMBL" id="CAJJDM010000149">
    <property type="protein sequence ID" value="CAD8110830.1"/>
    <property type="molecule type" value="Genomic_DNA"/>
</dbReference>
<keyword evidence="4" id="KW-0282">Flagellum</keyword>
<dbReference type="PANTHER" id="PTHR46437">
    <property type="entry name" value="MORN REPEAT-CONTAINING PROTEIN 5"/>
    <property type="match status" value="1"/>
</dbReference>
<dbReference type="OMA" id="NGRMEGK"/>
<name>A0A8S1Q825_PARPR</name>
<sequence length="185" mass="21724">MSKWAESKYEGEQLEGWFHGKGKYYFSNGVIYEGDFFKGEFHGDGTLIFPNGGQYKAKWERGKMLDGTYFFEDHLKYEPMDWKYCIGDDRRFHQEIKQSIKPAGITQMTKDDILIEIPEGTYDVGEGYYEPVKSIIYRYDGSILRTPSEPEVENILKKCRYNPKKDFIIDGKDDKVIQKMTQKSQ</sequence>
<organism evidence="8 9">
    <name type="scientific">Paramecium primaurelia</name>
    <dbReference type="NCBI Taxonomy" id="5886"/>
    <lineage>
        <taxon>Eukaryota</taxon>
        <taxon>Sar</taxon>
        <taxon>Alveolata</taxon>
        <taxon>Ciliophora</taxon>
        <taxon>Intramacronucleata</taxon>
        <taxon>Oligohymenophorea</taxon>
        <taxon>Peniculida</taxon>
        <taxon>Parameciidae</taxon>
        <taxon>Paramecium</taxon>
    </lineage>
</organism>
<evidence type="ECO:0000256" key="5">
    <source>
        <dbReference type="ARBA" id="ARBA00023069"/>
    </source>
</evidence>
<reference evidence="8" key="1">
    <citation type="submission" date="2021-01" db="EMBL/GenBank/DDBJ databases">
        <authorList>
            <consortium name="Genoscope - CEA"/>
            <person name="William W."/>
        </authorList>
    </citation>
    <scope>NUCLEOTIDE SEQUENCE</scope>
</reference>
<dbReference type="Proteomes" id="UP000688137">
    <property type="component" value="Unassembled WGS sequence"/>
</dbReference>
<protein>
    <recommendedName>
        <fullName evidence="2">MORN repeat-containing protein 5</fullName>
    </recommendedName>
</protein>
<dbReference type="Pfam" id="PF02493">
    <property type="entry name" value="MORN"/>
    <property type="match status" value="2"/>
</dbReference>
<dbReference type="InterPro" id="IPR042814">
    <property type="entry name" value="Morn5"/>
</dbReference>
<keyword evidence="9" id="KW-1185">Reference proteome</keyword>
<dbReference type="GO" id="GO:0031514">
    <property type="term" value="C:motile cilium"/>
    <property type="evidence" value="ECO:0007669"/>
    <property type="project" value="UniProtKB-SubCell"/>
</dbReference>
<dbReference type="EMBL" id="CAJJDM010000117">
    <property type="protein sequence ID" value="CAD8100968.1"/>
    <property type="molecule type" value="Genomic_DNA"/>
</dbReference>
<comment type="caution">
    <text evidence="8">The sequence shown here is derived from an EMBL/GenBank/DDBJ whole genome shotgun (WGS) entry which is preliminary data.</text>
</comment>
<keyword evidence="3" id="KW-0677">Repeat</keyword>
<dbReference type="SUPFAM" id="SSF82185">
    <property type="entry name" value="Histone H3 K4-specific methyltransferase SET7/9 N-terminal domain"/>
    <property type="match status" value="1"/>
</dbReference>
<proteinExistence type="predicted"/>
<accession>A0A8S1Q825</accession>
<evidence type="ECO:0000313" key="9">
    <source>
        <dbReference type="Proteomes" id="UP000688137"/>
    </source>
</evidence>
<evidence type="ECO:0000256" key="6">
    <source>
        <dbReference type="ARBA" id="ARBA00023273"/>
    </source>
</evidence>